<reference evidence="1" key="1">
    <citation type="submission" date="2021-02" db="EMBL/GenBank/DDBJ databases">
        <authorList>
            <consortium name="DOE Joint Genome Institute"/>
            <person name="Ahrendt S."/>
            <person name="Looney B.P."/>
            <person name="Miyauchi S."/>
            <person name="Morin E."/>
            <person name="Drula E."/>
            <person name="Courty P.E."/>
            <person name="Chicoki N."/>
            <person name="Fauchery L."/>
            <person name="Kohler A."/>
            <person name="Kuo A."/>
            <person name="Labutti K."/>
            <person name="Pangilinan J."/>
            <person name="Lipzen A."/>
            <person name="Riley R."/>
            <person name="Andreopoulos W."/>
            <person name="He G."/>
            <person name="Johnson J."/>
            <person name="Barry K.W."/>
            <person name="Grigoriev I.V."/>
            <person name="Nagy L."/>
            <person name="Hibbett D."/>
            <person name="Henrissat B."/>
            <person name="Matheny P.B."/>
            <person name="Labbe J."/>
            <person name="Martin F."/>
        </authorList>
    </citation>
    <scope>NUCLEOTIDE SEQUENCE</scope>
    <source>
        <strain evidence="1">FP105234-sp</strain>
    </source>
</reference>
<comment type="caution">
    <text evidence="1">The sequence shown here is derived from an EMBL/GenBank/DDBJ whole genome shotgun (WGS) entry which is preliminary data.</text>
</comment>
<protein>
    <submittedName>
        <fullName evidence="1">Uncharacterized protein</fullName>
    </submittedName>
</protein>
<keyword evidence="2" id="KW-1185">Reference proteome</keyword>
<name>A0ACB8R0U1_9AGAM</name>
<organism evidence="1 2">
    <name type="scientific">Auriscalpium vulgare</name>
    <dbReference type="NCBI Taxonomy" id="40419"/>
    <lineage>
        <taxon>Eukaryota</taxon>
        <taxon>Fungi</taxon>
        <taxon>Dikarya</taxon>
        <taxon>Basidiomycota</taxon>
        <taxon>Agaricomycotina</taxon>
        <taxon>Agaricomycetes</taxon>
        <taxon>Russulales</taxon>
        <taxon>Auriscalpiaceae</taxon>
        <taxon>Auriscalpium</taxon>
    </lineage>
</organism>
<evidence type="ECO:0000313" key="1">
    <source>
        <dbReference type="EMBL" id="KAI0037675.1"/>
    </source>
</evidence>
<accession>A0ACB8R0U1</accession>
<dbReference type="Proteomes" id="UP000814033">
    <property type="component" value="Unassembled WGS sequence"/>
</dbReference>
<sequence length="384" mass="41295">MSGPHASRGVVRRLSQSSTPDQTPQRRFSLGPSLAIAALRSFSRPGGHFLPHLSVTSTSNPLLPTVHASEAWPAPSRPDARRLRALAAGPAPAPAPNGRQIHPTVTLVGALAHTQHTHRHKRDVQHDEQAIRSFAAARPRPKRRPSRPNDFNCVDYSLRRRVSSTPSALPGCADRSFPRGAESKDYDSESPYQESRMVPSNVECGSCPTTHHRLSSWIHMGTARAVCAGCTCGSAGWVGVRVAGEPGAVLLAARDENWARTAVHASSGSPKTNINAWHTNHHGADSFCATRSPCPPALRNPDLQCRNAPPKLPPRTPTFARSSITALRLIFHPNLPLYARAKGLPPAPRAPASLVATTPLLRALHATRLRITTARASHCVGRAS</sequence>
<proteinExistence type="predicted"/>
<dbReference type="EMBL" id="MU276787">
    <property type="protein sequence ID" value="KAI0037675.1"/>
    <property type="molecule type" value="Genomic_DNA"/>
</dbReference>
<evidence type="ECO:0000313" key="2">
    <source>
        <dbReference type="Proteomes" id="UP000814033"/>
    </source>
</evidence>
<reference evidence="1" key="2">
    <citation type="journal article" date="2022" name="New Phytol.">
        <title>Evolutionary transition to the ectomycorrhizal habit in the genomes of a hyperdiverse lineage of mushroom-forming fungi.</title>
        <authorList>
            <person name="Looney B."/>
            <person name="Miyauchi S."/>
            <person name="Morin E."/>
            <person name="Drula E."/>
            <person name="Courty P.E."/>
            <person name="Kohler A."/>
            <person name="Kuo A."/>
            <person name="LaButti K."/>
            <person name="Pangilinan J."/>
            <person name="Lipzen A."/>
            <person name="Riley R."/>
            <person name="Andreopoulos W."/>
            <person name="He G."/>
            <person name="Johnson J."/>
            <person name="Nolan M."/>
            <person name="Tritt A."/>
            <person name="Barry K.W."/>
            <person name="Grigoriev I.V."/>
            <person name="Nagy L.G."/>
            <person name="Hibbett D."/>
            <person name="Henrissat B."/>
            <person name="Matheny P.B."/>
            <person name="Labbe J."/>
            <person name="Martin F.M."/>
        </authorList>
    </citation>
    <scope>NUCLEOTIDE SEQUENCE</scope>
    <source>
        <strain evidence="1">FP105234-sp</strain>
    </source>
</reference>
<gene>
    <name evidence="1" type="ORF">FA95DRAFT_1613990</name>
</gene>